<evidence type="ECO:0000256" key="1">
    <source>
        <dbReference type="ARBA" id="ARBA00006917"/>
    </source>
</evidence>
<evidence type="ECO:0000313" key="7">
    <source>
        <dbReference type="Proteomes" id="UP001438707"/>
    </source>
</evidence>
<feature type="repeat" description="WD" evidence="4">
    <location>
        <begin position="229"/>
        <end position="270"/>
    </location>
</feature>
<evidence type="ECO:0000256" key="3">
    <source>
        <dbReference type="ARBA" id="ARBA00022737"/>
    </source>
</evidence>
<dbReference type="InterPro" id="IPR015943">
    <property type="entry name" value="WD40/YVTN_repeat-like_dom_sf"/>
</dbReference>
<feature type="region of interest" description="Disordered" evidence="5">
    <location>
        <begin position="530"/>
        <end position="588"/>
    </location>
</feature>
<accession>A0AAW1SFR2</accession>
<feature type="compositionally biased region" description="Low complexity" evidence="5">
    <location>
        <begin position="542"/>
        <end position="560"/>
    </location>
</feature>
<feature type="compositionally biased region" description="Low complexity" evidence="5">
    <location>
        <begin position="352"/>
        <end position="361"/>
    </location>
</feature>
<dbReference type="PANTHER" id="PTHR19862:SF14">
    <property type="entry name" value="WD REPEAT-CONTAINING PROTEIN 48"/>
    <property type="match status" value="1"/>
</dbReference>
<keyword evidence="2 4" id="KW-0853">WD repeat</keyword>
<name>A0AAW1SFR2_9CHLO</name>
<dbReference type="InterPro" id="IPR019775">
    <property type="entry name" value="WD40_repeat_CS"/>
</dbReference>
<evidence type="ECO:0000313" key="6">
    <source>
        <dbReference type="EMBL" id="KAK9844382.1"/>
    </source>
</evidence>
<dbReference type="EMBL" id="JALJOS010000001">
    <property type="protein sequence ID" value="KAK9844382.1"/>
    <property type="molecule type" value="Genomic_DNA"/>
</dbReference>
<feature type="region of interest" description="Disordered" evidence="5">
    <location>
        <begin position="611"/>
        <end position="634"/>
    </location>
</feature>
<dbReference type="SUPFAM" id="SSF50978">
    <property type="entry name" value="WD40 repeat-like"/>
    <property type="match status" value="1"/>
</dbReference>
<gene>
    <name evidence="6" type="ORF">WJX74_001735</name>
</gene>
<dbReference type="InterPro" id="IPR001680">
    <property type="entry name" value="WD40_rpt"/>
</dbReference>
<comment type="caution">
    <text evidence="6">The sequence shown here is derived from an EMBL/GenBank/DDBJ whole genome shotgun (WGS) entry which is preliminary data.</text>
</comment>
<evidence type="ECO:0000256" key="2">
    <source>
        <dbReference type="ARBA" id="ARBA00022574"/>
    </source>
</evidence>
<dbReference type="PANTHER" id="PTHR19862">
    <property type="entry name" value="WD REPEAT-CONTAINING PROTEIN 48"/>
    <property type="match status" value="1"/>
</dbReference>
<sequence>MPERCCTAAAESRHLSTEALDTTKPWQISKIMSSRDWTLASKRACPEQHSAGINKVVIGSAGQLFTASRDATIKRWHADSSTTKFEASLESHCDWVNDLALLEGVLFSCSADKTIKLWQASAPEPQQECSQTLLQHSDYVTALAAAPDVAALASAGLRGEAFIWDVLTAGQGGGRGPQQVALGKRKGGNTPGSVYTLAMNAAGTMLAAGTAQQVIRIADARTGGKIMKLRGHTGTVRSVLLDGDGRLCISGAADRTIRVWDLGQQRCLHTLALHTDSVWTLAADPHFSVLLSGGRDGCVYRTQLATRLSELVLQGPDPIQSLALDPTSNSLWVATNSSSLRRWQHDAPPKPATTSSSSTQPSQFVAAHSALLRSRQSFGPNGAAFPEPQQAQAVQEVPGLPPLVRCASLLDRRHILAQDAAGHVELWDIAGGSVVTRFGQVDFGQKQTELFVPESVSPWFALDCKLGSLMLGLEPPACFGADVYGCDLGIVGPEDDQRFNYGEHLLRAALLYWSTRYNLQAAEKSRTMDVVQQGAGAPANYASPRTSPSTSLPSSPGASPDKGTNPTDSASPARSSEELAAEEQSALEKAMDTQIFKLPTYPTPIIISSQEAPSKQTPSARQGPAGQPQGPGQALPWRLPVTNFTGREPLGSCLPLWVAQAASGSGYTKPADSKCAFLLRPGEGHGLPAMLDARLTAPKVLRMHKVSSYTQGKLLEQGIPLTLLPVPLPPQGSIPTDKPILELTCNGQAIPDNLTLAAIKTFVWKRSDDLVFVYRVRNAMSPAPIAQIGPSS</sequence>
<dbReference type="PROSITE" id="PS50294">
    <property type="entry name" value="WD_REPEATS_REGION"/>
    <property type="match status" value="1"/>
</dbReference>
<proteinExistence type="inferred from homology"/>
<dbReference type="Pfam" id="PF11816">
    <property type="entry name" value="DUF3337"/>
    <property type="match status" value="1"/>
</dbReference>
<evidence type="ECO:0000256" key="5">
    <source>
        <dbReference type="SAM" id="MobiDB-lite"/>
    </source>
</evidence>
<comment type="similarity">
    <text evidence="1">Belongs to the WD repeat WDR48 family.</text>
</comment>
<reference evidence="6 7" key="1">
    <citation type="journal article" date="2024" name="Nat. Commun.">
        <title>Phylogenomics reveals the evolutionary origins of lichenization in chlorophyte algae.</title>
        <authorList>
            <person name="Puginier C."/>
            <person name="Libourel C."/>
            <person name="Otte J."/>
            <person name="Skaloud P."/>
            <person name="Haon M."/>
            <person name="Grisel S."/>
            <person name="Petersen M."/>
            <person name="Berrin J.G."/>
            <person name="Delaux P.M."/>
            <person name="Dal Grande F."/>
            <person name="Keller J."/>
        </authorList>
    </citation>
    <scope>NUCLEOTIDE SEQUENCE [LARGE SCALE GENOMIC DNA]</scope>
    <source>
        <strain evidence="6 7">SAG 2145</strain>
    </source>
</reference>
<dbReference type="InterPro" id="IPR021772">
    <property type="entry name" value="WDR48/Bun107"/>
</dbReference>
<dbReference type="InterPro" id="IPR036322">
    <property type="entry name" value="WD40_repeat_dom_sf"/>
</dbReference>
<dbReference type="PROSITE" id="PS50082">
    <property type="entry name" value="WD_REPEATS_2"/>
    <property type="match status" value="3"/>
</dbReference>
<feature type="region of interest" description="Disordered" evidence="5">
    <location>
        <begin position="342"/>
        <end position="361"/>
    </location>
</feature>
<dbReference type="GO" id="GO:0000724">
    <property type="term" value="P:double-strand break repair via homologous recombination"/>
    <property type="evidence" value="ECO:0007669"/>
    <property type="project" value="TreeGrafter"/>
</dbReference>
<dbReference type="AlphaFoldDB" id="A0AAW1SFR2"/>
<evidence type="ECO:0000256" key="4">
    <source>
        <dbReference type="PROSITE-ProRule" id="PRU00221"/>
    </source>
</evidence>
<keyword evidence="3" id="KW-0677">Repeat</keyword>
<feature type="repeat" description="WD" evidence="4">
    <location>
        <begin position="89"/>
        <end position="128"/>
    </location>
</feature>
<dbReference type="PROSITE" id="PS00678">
    <property type="entry name" value="WD_REPEATS_1"/>
    <property type="match status" value="1"/>
</dbReference>
<dbReference type="PRINTS" id="PR00320">
    <property type="entry name" value="GPROTEINBRPT"/>
</dbReference>
<keyword evidence="7" id="KW-1185">Reference proteome</keyword>
<feature type="compositionally biased region" description="Low complexity" evidence="5">
    <location>
        <begin position="622"/>
        <end position="634"/>
    </location>
</feature>
<dbReference type="Gene3D" id="2.130.10.10">
    <property type="entry name" value="YVTN repeat-like/Quinoprotein amine dehydrogenase"/>
    <property type="match status" value="2"/>
</dbReference>
<dbReference type="InterPro" id="IPR051246">
    <property type="entry name" value="WDR48"/>
</dbReference>
<dbReference type="GO" id="GO:0043130">
    <property type="term" value="F:ubiquitin binding"/>
    <property type="evidence" value="ECO:0007669"/>
    <property type="project" value="TreeGrafter"/>
</dbReference>
<protein>
    <submittedName>
        <fullName evidence="6">Uncharacterized protein</fullName>
    </submittedName>
</protein>
<dbReference type="CDD" id="cd00200">
    <property type="entry name" value="WD40"/>
    <property type="match status" value="1"/>
</dbReference>
<organism evidence="6 7">
    <name type="scientific">Apatococcus lobatus</name>
    <dbReference type="NCBI Taxonomy" id="904363"/>
    <lineage>
        <taxon>Eukaryota</taxon>
        <taxon>Viridiplantae</taxon>
        <taxon>Chlorophyta</taxon>
        <taxon>core chlorophytes</taxon>
        <taxon>Trebouxiophyceae</taxon>
        <taxon>Chlorellales</taxon>
        <taxon>Chlorellaceae</taxon>
        <taxon>Apatococcus</taxon>
    </lineage>
</organism>
<dbReference type="SMART" id="SM00320">
    <property type="entry name" value="WD40"/>
    <property type="match status" value="7"/>
</dbReference>
<dbReference type="Proteomes" id="UP001438707">
    <property type="component" value="Unassembled WGS sequence"/>
</dbReference>
<dbReference type="InterPro" id="IPR020472">
    <property type="entry name" value="WD40_PAC1"/>
</dbReference>
<feature type="compositionally biased region" description="Polar residues" evidence="5">
    <location>
        <begin position="611"/>
        <end position="620"/>
    </location>
</feature>
<feature type="repeat" description="WD" evidence="4">
    <location>
        <begin position="133"/>
        <end position="166"/>
    </location>
</feature>
<dbReference type="Pfam" id="PF00400">
    <property type="entry name" value="WD40"/>
    <property type="match status" value="4"/>
</dbReference>